<keyword evidence="7 8" id="KW-0472">Membrane</keyword>
<comment type="subcellular location">
    <subcellularLocation>
        <location evidence="1">Cell membrane</location>
        <topology evidence="1">Multi-pass membrane protein</topology>
    </subcellularLocation>
</comment>
<keyword evidence="4" id="KW-0808">Transferase</keyword>
<gene>
    <name evidence="9" type="ORF">GCM10022406_19500</name>
</gene>
<evidence type="ECO:0000256" key="2">
    <source>
        <dbReference type="ARBA" id="ARBA00022475"/>
    </source>
</evidence>
<evidence type="ECO:0000256" key="4">
    <source>
        <dbReference type="ARBA" id="ARBA00022679"/>
    </source>
</evidence>
<protein>
    <recommendedName>
        <fullName evidence="11">Glycosyltransferase RgtA/B/C/D-like domain-containing protein</fullName>
    </recommendedName>
</protein>
<keyword evidence="6 8" id="KW-1133">Transmembrane helix</keyword>
<dbReference type="PANTHER" id="PTHR33908:SF11">
    <property type="entry name" value="MEMBRANE PROTEIN"/>
    <property type="match status" value="1"/>
</dbReference>
<accession>A0ABP7N2D8</accession>
<sequence>MNPSTLAGQHVPRWFWPLLLGLNLLLHAPFFNQPPNSAHVWRQTNTMAVARNLYEEDMNPLRPRVDRRNESDGVTGMQFPSYEWLVAVGYQALGFHEAIPRVVSWLIFAAGLVAFHALLRRITGSSWLAAVGTWGLGWSPELFYHSINALPDILALTASLAGFYFFLTWYQRGRRGLCFWLALACVTLAGMTKLQYLVIGFPIAVLVLRDAMQRRLRWRDALALAGFAVVTVGATLAWYRYALALIETSGLADFGLEVRPAANLAVALKTLQHNLVSDLPELLLNFANFILLLLGLVVLVRQRLYRHPWFGPVLAWALALLAYHIIELRQMTVHQYYMLPYLPVLLLPVVAGARWLSRQPRWHWALALLLLAQPVLAFVRIAPARWMRGAREVPVELFEATTRARLRQAVPDSALCVVGPDNSGCKFFYFLHKKGFGYDESAQLFRPLPGGQPYLANCIQRGARYLYTNDSTLTADPRLRPYLAGRVRKVGAFEVLALRNPASAAP</sequence>
<dbReference type="EMBL" id="BAABDH010000036">
    <property type="protein sequence ID" value="GAA3935226.1"/>
    <property type="molecule type" value="Genomic_DNA"/>
</dbReference>
<feature type="transmembrane region" description="Helical" evidence="8">
    <location>
        <begin position="102"/>
        <end position="122"/>
    </location>
</feature>
<evidence type="ECO:0000256" key="5">
    <source>
        <dbReference type="ARBA" id="ARBA00022692"/>
    </source>
</evidence>
<comment type="caution">
    <text evidence="9">The sequence shown here is derived from an EMBL/GenBank/DDBJ whole genome shotgun (WGS) entry which is preliminary data.</text>
</comment>
<keyword evidence="10" id="KW-1185">Reference proteome</keyword>
<dbReference type="PANTHER" id="PTHR33908">
    <property type="entry name" value="MANNOSYLTRANSFERASE YKCB-RELATED"/>
    <property type="match status" value="1"/>
</dbReference>
<feature type="transmembrane region" description="Helical" evidence="8">
    <location>
        <begin position="142"/>
        <end position="167"/>
    </location>
</feature>
<dbReference type="RefSeq" id="WP_345112986.1">
    <property type="nucleotide sequence ID" value="NZ_BAABDH010000036.1"/>
</dbReference>
<feature type="transmembrane region" description="Helical" evidence="8">
    <location>
        <begin position="338"/>
        <end position="356"/>
    </location>
</feature>
<feature type="transmembrane region" description="Helical" evidence="8">
    <location>
        <begin position="221"/>
        <end position="239"/>
    </location>
</feature>
<feature type="transmembrane region" description="Helical" evidence="8">
    <location>
        <begin position="179"/>
        <end position="201"/>
    </location>
</feature>
<organism evidence="9 10">
    <name type="scientific">Hymenobacter algoricola</name>
    <dbReference type="NCBI Taxonomy" id="486267"/>
    <lineage>
        <taxon>Bacteria</taxon>
        <taxon>Pseudomonadati</taxon>
        <taxon>Bacteroidota</taxon>
        <taxon>Cytophagia</taxon>
        <taxon>Cytophagales</taxon>
        <taxon>Hymenobacteraceae</taxon>
        <taxon>Hymenobacter</taxon>
    </lineage>
</organism>
<evidence type="ECO:0000313" key="10">
    <source>
        <dbReference type="Proteomes" id="UP001499909"/>
    </source>
</evidence>
<keyword evidence="3" id="KW-0328">Glycosyltransferase</keyword>
<feature type="transmembrane region" description="Helical" evidence="8">
    <location>
        <begin position="362"/>
        <end position="382"/>
    </location>
</feature>
<evidence type="ECO:0000256" key="1">
    <source>
        <dbReference type="ARBA" id="ARBA00004651"/>
    </source>
</evidence>
<keyword evidence="2" id="KW-1003">Cell membrane</keyword>
<evidence type="ECO:0000256" key="8">
    <source>
        <dbReference type="SAM" id="Phobius"/>
    </source>
</evidence>
<dbReference type="InterPro" id="IPR050297">
    <property type="entry name" value="LipidA_mod_glycosyltrf_83"/>
</dbReference>
<feature type="transmembrane region" description="Helical" evidence="8">
    <location>
        <begin position="282"/>
        <end position="301"/>
    </location>
</feature>
<keyword evidence="5 8" id="KW-0812">Transmembrane</keyword>
<evidence type="ECO:0000256" key="3">
    <source>
        <dbReference type="ARBA" id="ARBA00022676"/>
    </source>
</evidence>
<evidence type="ECO:0000256" key="7">
    <source>
        <dbReference type="ARBA" id="ARBA00023136"/>
    </source>
</evidence>
<evidence type="ECO:0008006" key="11">
    <source>
        <dbReference type="Google" id="ProtNLM"/>
    </source>
</evidence>
<reference evidence="10" key="1">
    <citation type="journal article" date="2019" name="Int. J. Syst. Evol. Microbiol.">
        <title>The Global Catalogue of Microorganisms (GCM) 10K type strain sequencing project: providing services to taxonomists for standard genome sequencing and annotation.</title>
        <authorList>
            <consortium name="The Broad Institute Genomics Platform"/>
            <consortium name="The Broad Institute Genome Sequencing Center for Infectious Disease"/>
            <person name="Wu L."/>
            <person name="Ma J."/>
        </authorList>
    </citation>
    <scope>NUCLEOTIDE SEQUENCE [LARGE SCALE GENOMIC DNA]</scope>
    <source>
        <strain evidence="10">JCM 17214</strain>
    </source>
</reference>
<feature type="transmembrane region" description="Helical" evidence="8">
    <location>
        <begin position="14"/>
        <end position="32"/>
    </location>
</feature>
<proteinExistence type="predicted"/>
<dbReference type="Proteomes" id="UP001499909">
    <property type="component" value="Unassembled WGS sequence"/>
</dbReference>
<evidence type="ECO:0000313" key="9">
    <source>
        <dbReference type="EMBL" id="GAA3935226.1"/>
    </source>
</evidence>
<name>A0ABP7N2D8_9BACT</name>
<evidence type="ECO:0000256" key="6">
    <source>
        <dbReference type="ARBA" id="ARBA00022989"/>
    </source>
</evidence>
<feature type="transmembrane region" description="Helical" evidence="8">
    <location>
        <begin position="307"/>
        <end position="326"/>
    </location>
</feature>